<evidence type="ECO:0000256" key="1">
    <source>
        <dbReference type="ARBA" id="ARBA00022630"/>
    </source>
</evidence>
<evidence type="ECO:0000313" key="5">
    <source>
        <dbReference type="EMBL" id="KAH8688663.1"/>
    </source>
</evidence>
<dbReference type="AlphaFoldDB" id="A0AAD4KE61"/>
<protein>
    <recommendedName>
        <fullName evidence="7">Cyclohexanone monooxygenase</fullName>
    </recommendedName>
</protein>
<dbReference type="SUPFAM" id="SSF51905">
    <property type="entry name" value="FAD/NAD(P)-binding domain"/>
    <property type="match status" value="2"/>
</dbReference>
<dbReference type="GO" id="GO:0016491">
    <property type="term" value="F:oxidoreductase activity"/>
    <property type="evidence" value="ECO:0007669"/>
    <property type="project" value="UniProtKB-KW"/>
</dbReference>
<accession>A0AAD4KE61</accession>
<evidence type="ECO:0000256" key="2">
    <source>
        <dbReference type="ARBA" id="ARBA00022827"/>
    </source>
</evidence>
<dbReference type="PANTHER" id="PTHR43098">
    <property type="entry name" value="L-ORNITHINE N(5)-MONOOXYGENASE-RELATED"/>
    <property type="match status" value="1"/>
</dbReference>
<organism evidence="5 6">
    <name type="scientific">Talaromyces proteolyticus</name>
    <dbReference type="NCBI Taxonomy" id="1131652"/>
    <lineage>
        <taxon>Eukaryota</taxon>
        <taxon>Fungi</taxon>
        <taxon>Dikarya</taxon>
        <taxon>Ascomycota</taxon>
        <taxon>Pezizomycotina</taxon>
        <taxon>Eurotiomycetes</taxon>
        <taxon>Eurotiomycetidae</taxon>
        <taxon>Eurotiales</taxon>
        <taxon>Trichocomaceae</taxon>
        <taxon>Talaromyces</taxon>
        <taxon>Talaromyces sect. Bacilispori</taxon>
    </lineage>
</organism>
<keyword evidence="2" id="KW-0274">FAD</keyword>
<keyword evidence="6" id="KW-1185">Reference proteome</keyword>
<reference evidence="5" key="1">
    <citation type="submission" date="2021-12" db="EMBL/GenBank/DDBJ databases">
        <title>Convergent genome expansion in fungi linked to evolution of root-endophyte symbiosis.</title>
        <authorList>
            <consortium name="DOE Joint Genome Institute"/>
            <person name="Ke Y.-H."/>
            <person name="Bonito G."/>
            <person name="Liao H.-L."/>
            <person name="Looney B."/>
            <person name="Rojas-Flechas A."/>
            <person name="Nash J."/>
            <person name="Hameed K."/>
            <person name="Schadt C."/>
            <person name="Martin F."/>
            <person name="Crous P.W."/>
            <person name="Miettinen O."/>
            <person name="Magnuson J.K."/>
            <person name="Labbe J."/>
            <person name="Jacobson D."/>
            <person name="Doktycz M.J."/>
            <person name="Veneault-Fourrey C."/>
            <person name="Kuo A."/>
            <person name="Mondo S."/>
            <person name="Calhoun S."/>
            <person name="Riley R."/>
            <person name="Ohm R."/>
            <person name="LaButti K."/>
            <person name="Andreopoulos B."/>
            <person name="Pangilinan J."/>
            <person name="Nolan M."/>
            <person name="Tritt A."/>
            <person name="Clum A."/>
            <person name="Lipzen A."/>
            <person name="Daum C."/>
            <person name="Barry K."/>
            <person name="Grigoriev I.V."/>
            <person name="Vilgalys R."/>
        </authorList>
    </citation>
    <scope>NUCLEOTIDE SEQUENCE</scope>
    <source>
        <strain evidence="5">PMI_201</strain>
    </source>
</reference>
<dbReference type="Pfam" id="PF13738">
    <property type="entry name" value="Pyr_redox_3"/>
    <property type="match status" value="1"/>
</dbReference>
<evidence type="ECO:0008006" key="7">
    <source>
        <dbReference type="Google" id="ProtNLM"/>
    </source>
</evidence>
<gene>
    <name evidence="5" type="ORF">BGW36DRAFT_365975</name>
</gene>
<evidence type="ECO:0000313" key="6">
    <source>
        <dbReference type="Proteomes" id="UP001201262"/>
    </source>
</evidence>
<dbReference type="GeneID" id="70244986"/>
<dbReference type="Proteomes" id="UP001201262">
    <property type="component" value="Unassembled WGS sequence"/>
</dbReference>
<dbReference type="RefSeq" id="XP_046065149.1">
    <property type="nucleotide sequence ID" value="XM_046214699.1"/>
</dbReference>
<keyword evidence="3" id="KW-0521">NADP</keyword>
<dbReference type="PANTHER" id="PTHR43098:SF5">
    <property type="entry name" value="DUAL-FUNCTIONAL MONOOXYGENASE_METHYLTRANSFERASE PSOF"/>
    <property type="match status" value="1"/>
</dbReference>
<evidence type="ECO:0000256" key="4">
    <source>
        <dbReference type="ARBA" id="ARBA00023002"/>
    </source>
</evidence>
<sequence length="555" mass="61995">MTNTIVCDALVVGAGIGGIYQTFKLHELGLKTVCIDRAPEVGGTWYWNHYPGAMSDTESYLYRYSWDKEDLRTYTWQTRYLYQPEILKYLNHVVERHGLRKHLRLSTLMETATWVEREQRWRVECGTGVVFSARYLVNALGILSEPNIPNIPGIESFSGHLIHTAAWPDIDLCSKRVGVIGNGSTGIQLMTALAPKVKRLVSFQRSPQYSVPSGQGPVSKEDRDWINENYDNIYDAVWKSKNGHGIPEVTRPTMSVSADERQKIFQECWDKGNAFRFMFSTFGDLTTSVESNQEACKFIHSKIDEVVKDPRKAEALKPTELYARRPLCDTGYYQIFNRDNVDVVSLRRNPLKEIVPSGIKLSDNTTIELDALILATGFDALEGSYLRVCIKGQEGRTLKDHWRGGASAYLGVACAGFPNMFLISGPQGAFANFPCAIEAEANFITECIAHAEKQAARSTSGAVPASIAVKPPAEQEWLSLCDKLTQGSLFKTAKSWIFGENVDGRSPKVKFYFGGLAEYIARTKEEVQAGFPSFFVNEAGLTLTNGVGDELEQRL</sequence>
<keyword evidence="1" id="KW-0285">Flavoprotein</keyword>
<evidence type="ECO:0000256" key="3">
    <source>
        <dbReference type="ARBA" id="ARBA00022857"/>
    </source>
</evidence>
<dbReference type="InterPro" id="IPR050775">
    <property type="entry name" value="FAD-binding_Monooxygenases"/>
</dbReference>
<dbReference type="InterPro" id="IPR036188">
    <property type="entry name" value="FAD/NAD-bd_sf"/>
</dbReference>
<name>A0AAD4KE61_9EURO</name>
<dbReference type="Gene3D" id="3.50.50.60">
    <property type="entry name" value="FAD/NAD(P)-binding domain"/>
    <property type="match status" value="2"/>
</dbReference>
<keyword evidence="4" id="KW-0560">Oxidoreductase</keyword>
<dbReference type="EMBL" id="JAJTJA010000018">
    <property type="protein sequence ID" value="KAH8688663.1"/>
    <property type="molecule type" value="Genomic_DNA"/>
</dbReference>
<proteinExistence type="predicted"/>
<comment type="caution">
    <text evidence="5">The sequence shown here is derived from an EMBL/GenBank/DDBJ whole genome shotgun (WGS) entry which is preliminary data.</text>
</comment>